<evidence type="ECO:0000313" key="3">
    <source>
        <dbReference type="Proteomes" id="UP001295684"/>
    </source>
</evidence>
<feature type="compositionally biased region" description="Basic and acidic residues" evidence="1">
    <location>
        <begin position="925"/>
        <end position="938"/>
    </location>
</feature>
<dbReference type="InterPro" id="IPR036322">
    <property type="entry name" value="WD40_repeat_dom_sf"/>
</dbReference>
<reference evidence="2" key="1">
    <citation type="submission" date="2023-07" db="EMBL/GenBank/DDBJ databases">
        <authorList>
            <consortium name="AG Swart"/>
            <person name="Singh M."/>
            <person name="Singh A."/>
            <person name="Seah K."/>
            <person name="Emmerich C."/>
        </authorList>
    </citation>
    <scope>NUCLEOTIDE SEQUENCE</scope>
    <source>
        <strain evidence="2">DP1</strain>
    </source>
</reference>
<sequence length="1057" mass="119398">MKAKESTKKACILDDNDLVHIQGFTFTKPNLYQFNPNSGDFIYGVGSNIVIYDSKNKKQVRFLKNSRGLPFSCFKFSPDGKDLYTGEYMAKEACIRHFSVSESEGLTSTSFSIKTKFRTIDGIEINSSQTHLLIYGSIKSTEKKETRKIEVYKIDTKKLLESHQTSYKVKCSTFIEDTFYISSKESVYQISSKSKWKPKMKKRFTADKRTIADMVVKESCLLTILDNGEIRIIDLAQTKSEEVIKLSIEDLTPVSMEICNGNLIIGCTNGAVYYLKNENFDTLIRLPNPPFLGENSSEIPQLKEFPDSRVVKAFKDKIAVLFNDKTMVWYQVCEDGEIKVFNIIKNHFEGVYSIDCYPSIHNDYQFAFLTGSVDRTLRRWIANIDQNDLSCQMNEDKVGLLCDNFNHLRSKSGAEEGGGIGKVRTISVSKNINLPHIVCGDSAGFMWIFNQADLSLDSLNEIHNSEILGIKYMEPKDCKDKRSCKVVTCAKDKKIKILDGQQVYDEIKSFEYHKSPVVGLEVLYDKRSDDLKIVSADTKGTIQTVSVDENLEVSKNKKKNLSSTKIYSMISKEDTIMIGTDNKLQVLTCREDRTVSLDHNVAPKSTLPKEYIKLETDEVSLYLVACSKKKRDINFIELKTGNVVHSFTCGEVITGIKYSPDYKFLITSTSTGCIYIWNVPSHIEAAIKFKRGQSSINLTENPIPGDERMRTGVQNSLDSYIDPNHTLKTTETGTTPEKERKVWGTFHNKSPKPKVPEIPSWAESTCRIDESEESKDAKRWQTDKKKSNDPFALLKQTVSGSEGDISDEEEKEIDILNEFLVNADHSETHSDVDNAFDFEKPEKTEERVDSKKLIISQSRIGDALRNSVFEREKKRKSALASLSQSTIDAPLKPLINTASIKGAIQEDSNEENDSTIQEINSIQNGKDKHSPKFKEVAKEGASNKTQKNIENELRENSSNVLNNPALETQALCTFAASKNLESSQEESKENPDDEIEIQKNLQVAFDSLQAASEHFNNAKSKKLKISQKTKDMMMMLSSSITSMQYAAFNAIVNHNED</sequence>
<organism evidence="2 3">
    <name type="scientific">Euplotes crassus</name>
    <dbReference type="NCBI Taxonomy" id="5936"/>
    <lineage>
        <taxon>Eukaryota</taxon>
        <taxon>Sar</taxon>
        <taxon>Alveolata</taxon>
        <taxon>Ciliophora</taxon>
        <taxon>Intramacronucleata</taxon>
        <taxon>Spirotrichea</taxon>
        <taxon>Hypotrichia</taxon>
        <taxon>Euplotida</taxon>
        <taxon>Euplotidae</taxon>
        <taxon>Moneuplotes</taxon>
    </lineage>
</organism>
<dbReference type="InterPro" id="IPR001680">
    <property type="entry name" value="WD40_rpt"/>
</dbReference>
<feature type="compositionally biased region" description="Low complexity" evidence="1">
    <location>
        <begin position="726"/>
        <end position="735"/>
    </location>
</feature>
<name>A0AAD1XSJ5_EUPCR</name>
<dbReference type="Pfam" id="PF00400">
    <property type="entry name" value="WD40"/>
    <property type="match status" value="1"/>
</dbReference>
<dbReference type="AlphaFoldDB" id="A0AAD1XSJ5"/>
<dbReference type="Gene3D" id="2.130.10.10">
    <property type="entry name" value="YVTN repeat-like/Quinoprotein amine dehydrogenase"/>
    <property type="match status" value="3"/>
</dbReference>
<dbReference type="SUPFAM" id="SSF50978">
    <property type="entry name" value="WD40 repeat-like"/>
    <property type="match status" value="1"/>
</dbReference>
<gene>
    <name evidence="2" type="ORF">ECRASSUSDP1_LOCUS19449</name>
</gene>
<comment type="caution">
    <text evidence="2">The sequence shown here is derived from an EMBL/GenBank/DDBJ whole genome shotgun (WGS) entry which is preliminary data.</text>
</comment>
<accession>A0AAD1XSJ5</accession>
<proteinExistence type="predicted"/>
<dbReference type="EMBL" id="CAMPGE010019746">
    <property type="protein sequence ID" value="CAI2378057.1"/>
    <property type="molecule type" value="Genomic_DNA"/>
</dbReference>
<feature type="region of interest" description="Disordered" evidence="1">
    <location>
        <begin position="717"/>
        <end position="737"/>
    </location>
</feature>
<evidence type="ECO:0000256" key="1">
    <source>
        <dbReference type="SAM" id="MobiDB-lite"/>
    </source>
</evidence>
<dbReference type="InterPro" id="IPR011047">
    <property type="entry name" value="Quinoprotein_ADH-like_sf"/>
</dbReference>
<feature type="compositionally biased region" description="Basic and acidic residues" evidence="1">
    <location>
        <begin position="766"/>
        <end position="784"/>
    </location>
</feature>
<dbReference type="InterPro" id="IPR052779">
    <property type="entry name" value="WDR62"/>
</dbReference>
<keyword evidence="3" id="KW-1185">Reference proteome</keyword>
<dbReference type="SMART" id="SM00320">
    <property type="entry name" value="WD40"/>
    <property type="match status" value="3"/>
</dbReference>
<dbReference type="Proteomes" id="UP001295684">
    <property type="component" value="Unassembled WGS sequence"/>
</dbReference>
<dbReference type="PANTHER" id="PTHR45589">
    <property type="entry name" value="WD REPEAT DOMAIN 62, ISOFORM G"/>
    <property type="match status" value="1"/>
</dbReference>
<dbReference type="SUPFAM" id="SSF50998">
    <property type="entry name" value="Quinoprotein alcohol dehydrogenase-like"/>
    <property type="match status" value="1"/>
</dbReference>
<dbReference type="InterPro" id="IPR015943">
    <property type="entry name" value="WD40/YVTN_repeat-like_dom_sf"/>
</dbReference>
<feature type="region of interest" description="Disordered" evidence="1">
    <location>
        <begin position="765"/>
        <end position="784"/>
    </location>
</feature>
<feature type="region of interest" description="Disordered" evidence="1">
    <location>
        <begin position="921"/>
        <end position="949"/>
    </location>
</feature>
<protein>
    <submittedName>
        <fullName evidence="2">Uncharacterized protein</fullName>
    </submittedName>
</protein>
<evidence type="ECO:0000313" key="2">
    <source>
        <dbReference type="EMBL" id="CAI2378057.1"/>
    </source>
</evidence>
<dbReference type="PANTHER" id="PTHR45589:SF1">
    <property type="entry name" value="WD REPEAT DOMAIN 62, ISOFORM G"/>
    <property type="match status" value="1"/>
</dbReference>